<accession>A0A6B2M823</accession>
<comment type="caution">
    <text evidence="1">The sequence shown here is derived from an EMBL/GenBank/DDBJ whole genome shotgun (WGS) entry which is preliminary data.</text>
</comment>
<gene>
    <name evidence="1" type="ORF">GFJ35_06075</name>
</gene>
<reference evidence="1" key="1">
    <citation type="submission" date="2019-11" db="EMBL/GenBank/DDBJ databases">
        <title>Burkholderia cenocepacia CF.</title>
        <authorList>
            <person name="Vianna E.F."/>
            <person name="Marques E.A."/>
            <person name="Albano R.M."/>
            <person name="Leao R.S."/>
        </authorList>
    </citation>
    <scope>NUCLEOTIDE SEQUENCE</scope>
    <source>
        <strain evidence="1">MS-2140</strain>
    </source>
</reference>
<name>A0A6B2M823_9BURK</name>
<protein>
    <submittedName>
        <fullName evidence="1">Uncharacterized protein</fullName>
    </submittedName>
</protein>
<dbReference type="RefSeq" id="WP_163122935.1">
    <property type="nucleotide sequence ID" value="NZ_JAAEAM010000005.1"/>
</dbReference>
<proteinExistence type="predicted"/>
<organism evidence="1">
    <name type="scientific">Burkholderia cenocepacia</name>
    <dbReference type="NCBI Taxonomy" id="95486"/>
    <lineage>
        <taxon>Bacteria</taxon>
        <taxon>Pseudomonadati</taxon>
        <taxon>Pseudomonadota</taxon>
        <taxon>Betaproteobacteria</taxon>
        <taxon>Burkholderiales</taxon>
        <taxon>Burkholderiaceae</taxon>
        <taxon>Burkholderia</taxon>
        <taxon>Burkholderia cepacia complex</taxon>
    </lineage>
</organism>
<evidence type="ECO:0000313" key="1">
    <source>
        <dbReference type="EMBL" id="NDV71650.1"/>
    </source>
</evidence>
<dbReference type="EMBL" id="JAAEAM010000005">
    <property type="protein sequence ID" value="NDV71650.1"/>
    <property type="molecule type" value="Genomic_DNA"/>
</dbReference>
<dbReference type="AlphaFoldDB" id="A0A6B2M823"/>
<sequence length="62" mass="6754">MNAILPAASVPLRRKRSIAAVRGGLRRPATPDAPHIVLPAPRNTRRFCVSDGAKRRARGFLP</sequence>